<feature type="transmembrane region" description="Helical" evidence="7">
    <location>
        <begin position="109"/>
        <end position="133"/>
    </location>
</feature>
<evidence type="ECO:0000313" key="10">
    <source>
        <dbReference type="Proteomes" id="UP000245250"/>
    </source>
</evidence>
<feature type="transmembrane region" description="Helical" evidence="7">
    <location>
        <begin position="67"/>
        <end position="89"/>
    </location>
</feature>
<dbReference type="GO" id="GO:0016413">
    <property type="term" value="F:O-acetyltransferase activity"/>
    <property type="evidence" value="ECO:0007669"/>
    <property type="project" value="TreeGrafter"/>
</dbReference>
<dbReference type="KEGG" id="fcr:HYN56_01625"/>
<feature type="transmembrane region" description="Helical" evidence="7">
    <location>
        <begin position="145"/>
        <end position="161"/>
    </location>
</feature>
<dbReference type="GO" id="GO:0005886">
    <property type="term" value="C:plasma membrane"/>
    <property type="evidence" value="ECO:0007669"/>
    <property type="project" value="UniProtKB-SubCell"/>
</dbReference>
<evidence type="ECO:0000256" key="2">
    <source>
        <dbReference type="ARBA" id="ARBA00007400"/>
    </source>
</evidence>
<evidence type="ECO:0000256" key="3">
    <source>
        <dbReference type="ARBA" id="ARBA00022475"/>
    </source>
</evidence>
<feature type="transmembrane region" description="Helical" evidence="7">
    <location>
        <begin position="202"/>
        <end position="223"/>
    </location>
</feature>
<feature type="domain" description="Acyltransferase 3" evidence="8">
    <location>
        <begin position="2"/>
        <end position="316"/>
    </location>
</feature>
<evidence type="ECO:0000256" key="6">
    <source>
        <dbReference type="ARBA" id="ARBA00023136"/>
    </source>
</evidence>
<evidence type="ECO:0000256" key="1">
    <source>
        <dbReference type="ARBA" id="ARBA00004651"/>
    </source>
</evidence>
<comment type="subcellular location">
    <subcellularLocation>
        <location evidence="1">Cell membrane</location>
        <topology evidence="1">Multi-pass membrane protein</topology>
    </subcellularLocation>
</comment>
<feature type="transmembrane region" description="Helical" evidence="7">
    <location>
        <begin position="299"/>
        <end position="320"/>
    </location>
</feature>
<name>A0A2S1YG03_9FLAO</name>
<feature type="transmembrane region" description="Helical" evidence="7">
    <location>
        <begin position="273"/>
        <end position="293"/>
    </location>
</feature>
<keyword evidence="10" id="KW-1185">Reference proteome</keyword>
<protein>
    <recommendedName>
        <fullName evidence="8">Acyltransferase 3 domain-containing protein</fullName>
    </recommendedName>
</protein>
<dbReference type="PANTHER" id="PTHR40074">
    <property type="entry name" value="O-ACETYLTRANSFERASE WECH"/>
    <property type="match status" value="1"/>
</dbReference>
<feature type="transmembrane region" description="Helical" evidence="7">
    <location>
        <begin position="235"/>
        <end position="253"/>
    </location>
</feature>
<dbReference type="EMBL" id="CP029255">
    <property type="protein sequence ID" value="AWK02982.1"/>
    <property type="molecule type" value="Genomic_DNA"/>
</dbReference>
<organism evidence="9 10">
    <name type="scientific">Flavobacterium crocinum</name>
    <dbReference type="NCBI Taxonomy" id="2183896"/>
    <lineage>
        <taxon>Bacteria</taxon>
        <taxon>Pseudomonadati</taxon>
        <taxon>Bacteroidota</taxon>
        <taxon>Flavobacteriia</taxon>
        <taxon>Flavobacteriales</taxon>
        <taxon>Flavobacteriaceae</taxon>
        <taxon>Flavobacterium</taxon>
    </lineage>
</organism>
<reference evidence="9 10" key="1">
    <citation type="submission" date="2018-05" db="EMBL/GenBank/DDBJ databases">
        <title>Genome sequencing of Flavobacterium sp. HYN0056.</title>
        <authorList>
            <person name="Yi H."/>
            <person name="Baek C."/>
        </authorList>
    </citation>
    <scope>NUCLEOTIDE SEQUENCE [LARGE SCALE GENOMIC DNA]</scope>
    <source>
        <strain evidence="9 10">HYN0056</strain>
    </source>
</reference>
<evidence type="ECO:0000256" key="7">
    <source>
        <dbReference type="SAM" id="Phobius"/>
    </source>
</evidence>
<comment type="similarity">
    <text evidence="2">Belongs to the acyltransferase 3 family.</text>
</comment>
<dbReference type="OrthoDB" id="9810469at2"/>
<evidence type="ECO:0000256" key="5">
    <source>
        <dbReference type="ARBA" id="ARBA00022989"/>
    </source>
</evidence>
<keyword evidence="4 7" id="KW-0812">Transmembrane</keyword>
<dbReference type="Proteomes" id="UP000245250">
    <property type="component" value="Chromosome"/>
</dbReference>
<proteinExistence type="inferred from homology"/>
<evidence type="ECO:0000256" key="4">
    <source>
        <dbReference type="ARBA" id="ARBA00022692"/>
    </source>
</evidence>
<accession>A0A2S1YG03</accession>
<dbReference type="AlphaFoldDB" id="A0A2S1YG03"/>
<keyword evidence="5 7" id="KW-1133">Transmembrane helix</keyword>
<dbReference type="Pfam" id="PF01757">
    <property type="entry name" value="Acyl_transf_3"/>
    <property type="match status" value="1"/>
</dbReference>
<sequence length="331" mass="38879">MATIAVIFLHVSAPLFTKYGELPIYIWNYANFFDSVSRFSVPVFVMISGALMFDSKMQTFIFLKKRFVRICLPFIFWSICYVLYIVFIQTNDYQKMSLFEILKKIVRSLYFGSAYHLWYIYMLFGLLLIVPILNSWITRASKKEIHYFLFLWFLTLFFKNLGLENYKTNIELYYFTGFVGYLVLGYYLSTMTIQRDIPIKKISLVFLISGTLTTFLGTYWLSIKSNKPDSMLYDFFSFNVMFTAVGIFLFFRISNYYNNKSNLFFNEVNRFSYGIYLIHVLILWTLDSFGVNASLIHPLFGIPVTSFLCLIISLVIIKIINKNKIGAYISG</sequence>
<evidence type="ECO:0000313" key="9">
    <source>
        <dbReference type="EMBL" id="AWK02982.1"/>
    </source>
</evidence>
<gene>
    <name evidence="9" type="ORF">HYN56_01625</name>
</gene>
<feature type="transmembrane region" description="Helical" evidence="7">
    <location>
        <begin position="173"/>
        <end position="190"/>
    </location>
</feature>
<dbReference type="GO" id="GO:0009246">
    <property type="term" value="P:enterobacterial common antigen biosynthetic process"/>
    <property type="evidence" value="ECO:0007669"/>
    <property type="project" value="TreeGrafter"/>
</dbReference>
<dbReference type="InterPro" id="IPR002656">
    <property type="entry name" value="Acyl_transf_3_dom"/>
</dbReference>
<dbReference type="PANTHER" id="PTHR40074:SF2">
    <property type="entry name" value="O-ACETYLTRANSFERASE WECH"/>
    <property type="match status" value="1"/>
</dbReference>
<evidence type="ECO:0000259" key="8">
    <source>
        <dbReference type="Pfam" id="PF01757"/>
    </source>
</evidence>
<feature type="transmembrane region" description="Helical" evidence="7">
    <location>
        <begin position="38"/>
        <end position="55"/>
    </location>
</feature>
<keyword evidence="6 7" id="KW-0472">Membrane</keyword>
<keyword evidence="3" id="KW-1003">Cell membrane</keyword>